<dbReference type="RefSeq" id="WP_003614904.1">
    <property type="nucleotide sequence ID" value="NZ_ADVE02000001.1"/>
</dbReference>
<dbReference type="AlphaFoldDB" id="A0A2D2D0D3"/>
<dbReference type="EMBL" id="CP023737">
    <property type="protein sequence ID" value="ATQ68467.1"/>
    <property type="molecule type" value="Genomic_DNA"/>
</dbReference>
<organism evidence="1 2">
    <name type="scientific">Methylosinus trichosporium (strain ATCC 35070 / NCIMB 11131 / UNIQEM 75 / OB3b)</name>
    <dbReference type="NCBI Taxonomy" id="595536"/>
    <lineage>
        <taxon>Bacteria</taxon>
        <taxon>Pseudomonadati</taxon>
        <taxon>Pseudomonadota</taxon>
        <taxon>Alphaproteobacteria</taxon>
        <taxon>Hyphomicrobiales</taxon>
        <taxon>Methylocystaceae</taxon>
        <taxon>Methylosinus</taxon>
    </lineage>
</organism>
<dbReference type="STRING" id="595536.GCA_000178815_02823"/>
<dbReference type="KEGG" id="mtw:CQW49_11705"/>
<protein>
    <submittedName>
        <fullName evidence="1">Uncharacterized protein</fullName>
    </submittedName>
</protein>
<keyword evidence="2" id="KW-1185">Reference proteome</keyword>
<name>A0A2D2D0D3_METT3</name>
<evidence type="ECO:0000313" key="2">
    <source>
        <dbReference type="Proteomes" id="UP000230709"/>
    </source>
</evidence>
<evidence type="ECO:0000313" key="1">
    <source>
        <dbReference type="EMBL" id="ATQ68467.1"/>
    </source>
</evidence>
<dbReference type="Proteomes" id="UP000230709">
    <property type="component" value="Chromosome"/>
</dbReference>
<sequence length="75" mass="8328">MAYFERARRGCVGRGSVTSAESVKLACTFRKDQFAAVRRIALGKGETAASAIRRLVDEALRARAADERETRRQVI</sequence>
<gene>
    <name evidence="1" type="ORF">CQW49_11705</name>
</gene>
<accession>A0A2D2D0D3</accession>
<proteinExistence type="predicted"/>
<reference evidence="2" key="1">
    <citation type="submission" date="2017-10" db="EMBL/GenBank/DDBJ databases">
        <title>Completed PacBio SMRT sequence of Methylosinus trichosporium OB3b reveals presence of a third large plasmid.</title>
        <authorList>
            <person name="Charles T.C."/>
            <person name="Lynch M.D.J."/>
            <person name="Heil J.R."/>
            <person name="Cheng J."/>
        </authorList>
    </citation>
    <scope>NUCLEOTIDE SEQUENCE [LARGE SCALE GENOMIC DNA]</scope>
    <source>
        <strain evidence="2">OB3b</strain>
    </source>
</reference>